<evidence type="ECO:0000313" key="2">
    <source>
        <dbReference type="EMBL" id="PCH36094.1"/>
    </source>
</evidence>
<reference evidence="2 3" key="1">
    <citation type="journal article" date="2012" name="Science">
        <title>The Paleozoic origin of enzymatic lignin decomposition reconstructed from 31 fungal genomes.</title>
        <authorList>
            <person name="Floudas D."/>
            <person name="Binder M."/>
            <person name="Riley R."/>
            <person name="Barry K."/>
            <person name="Blanchette R.A."/>
            <person name="Henrissat B."/>
            <person name="Martinez A.T."/>
            <person name="Otillar R."/>
            <person name="Spatafora J.W."/>
            <person name="Yadav J.S."/>
            <person name="Aerts A."/>
            <person name="Benoit I."/>
            <person name="Boyd A."/>
            <person name="Carlson A."/>
            <person name="Copeland A."/>
            <person name="Coutinho P.M."/>
            <person name="de Vries R.P."/>
            <person name="Ferreira P."/>
            <person name="Findley K."/>
            <person name="Foster B."/>
            <person name="Gaskell J."/>
            <person name="Glotzer D."/>
            <person name="Gorecki P."/>
            <person name="Heitman J."/>
            <person name="Hesse C."/>
            <person name="Hori C."/>
            <person name="Igarashi K."/>
            <person name="Jurgens J.A."/>
            <person name="Kallen N."/>
            <person name="Kersten P."/>
            <person name="Kohler A."/>
            <person name="Kuees U."/>
            <person name="Kumar T.K.A."/>
            <person name="Kuo A."/>
            <person name="LaButti K."/>
            <person name="Larrondo L.F."/>
            <person name="Lindquist E."/>
            <person name="Ling A."/>
            <person name="Lombard V."/>
            <person name="Lucas S."/>
            <person name="Lundell T."/>
            <person name="Martin R."/>
            <person name="McLaughlin D.J."/>
            <person name="Morgenstern I."/>
            <person name="Morin E."/>
            <person name="Murat C."/>
            <person name="Nagy L.G."/>
            <person name="Nolan M."/>
            <person name="Ohm R.A."/>
            <person name="Patyshakuliyeva A."/>
            <person name="Rokas A."/>
            <person name="Ruiz-Duenas F.J."/>
            <person name="Sabat G."/>
            <person name="Salamov A."/>
            <person name="Samejima M."/>
            <person name="Schmutz J."/>
            <person name="Slot J.C."/>
            <person name="St John F."/>
            <person name="Stenlid J."/>
            <person name="Sun H."/>
            <person name="Sun S."/>
            <person name="Syed K."/>
            <person name="Tsang A."/>
            <person name="Wiebenga A."/>
            <person name="Young D."/>
            <person name="Pisabarro A."/>
            <person name="Eastwood D.C."/>
            <person name="Martin F."/>
            <person name="Cullen D."/>
            <person name="Grigoriev I.V."/>
            <person name="Hibbett D.S."/>
        </authorList>
    </citation>
    <scope>NUCLEOTIDE SEQUENCE [LARGE SCALE GENOMIC DNA]</scope>
    <source>
        <strain evidence="2 3">MD-104</strain>
    </source>
</reference>
<name>A0A2H3JHB7_WOLCO</name>
<organism evidence="2 3">
    <name type="scientific">Wolfiporia cocos (strain MD-104)</name>
    <name type="common">Brown rot fungus</name>
    <dbReference type="NCBI Taxonomy" id="742152"/>
    <lineage>
        <taxon>Eukaryota</taxon>
        <taxon>Fungi</taxon>
        <taxon>Dikarya</taxon>
        <taxon>Basidiomycota</taxon>
        <taxon>Agaricomycotina</taxon>
        <taxon>Agaricomycetes</taxon>
        <taxon>Polyporales</taxon>
        <taxon>Phaeolaceae</taxon>
        <taxon>Wolfiporia</taxon>
    </lineage>
</organism>
<dbReference type="EMBL" id="KB467865">
    <property type="protein sequence ID" value="PCH36094.1"/>
    <property type="molecule type" value="Genomic_DNA"/>
</dbReference>
<evidence type="ECO:0000313" key="3">
    <source>
        <dbReference type="Proteomes" id="UP000218811"/>
    </source>
</evidence>
<sequence>IYIRAAHDASLTSACRQSAMLLTNPTVGIRPTKQFSPSLPSARCLASPDAQAT</sequence>
<accession>A0A2H3JHB7</accession>
<dbReference type="AlphaFoldDB" id="A0A2H3JHB7"/>
<protein>
    <submittedName>
        <fullName evidence="2">Uncharacterized protein</fullName>
    </submittedName>
</protein>
<proteinExistence type="predicted"/>
<feature type="non-terminal residue" evidence="2">
    <location>
        <position position="1"/>
    </location>
</feature>
<feature type="region of interest" description="Disordered" evidence="1">
    <location>
        <begin position="32"/>
        <end position="53"/>
    </location>
</feature>
<gene>
    <name evidence="2" type="ORF">WOLCODRAFT_28344</name>
</gene>
<evidence type="ECO:0000256" key="1">
    <source>
        <dbReference type="SAM" id="MobiDB-lite"/>
    </source>
</evidence>
<dbReference type="Proteomes" id="UP000218811">
    <property type="component" value="Unassembled WGS sequence"/>
</dbReference>
<keyword evidence="3" id="KW-1185">Reference proteome</keyword>